<name>A0A7H9AU06_9FLAO</name>
<evidence type="ECO:0000256" key="1">
    <source>
        <dbReference type="SAM" id="Phobius"/>
    </source>
</evidence>
<keyword evidence="3" id="KW-1185">Reference proteome</keyword>
<feature type="transmembrane region" description="Helical" evidence="1">
    <location>
        <begin position="25"/>
        <end position="45"/>
    </location>
</feature>
<dbReference type="KEGG" id="cagg:HYG79_16615"/>
<protein>
    <recommendedName>
        <fullName evidence="4">ABC transporter permease</fullName>
    </recommendedName>
</protein>
<keyword evidence="1" id="KW-0472">Membrane</keyword>
<accession>A0A7H9AU06</accession>
<organism evidence="2 3">
    <name type="scientific">Costertonia aggregata</name>
    <dbReference type="NCBI Taxonomy" id="343403"/>
    <lineage>
        <taxon>Bacteria</taxon>
        <taxon>Pseudomonadati</taxon>
        <taxon>Bacteroidota</taxon>
        <taxon>Flavobacteriia</taxon>
        <taxon>Flavobacteriales</taxon>
        <taxon>Flavobacteriaceae</taxon>
        <taxon>Costertonia</taxon>
    </lineage>
</organism>
<evidence type="ECO:0008006" key="4">
    <source>
        <dbReference type="Google" id="ProtNLM"/>
    </source>
</evidence>
<reference evidence="2 3" key="1">
    <citation type="journal article" date="2006" name="Int. J. Syst. Evol. Microbiol.">
        <title>Costertonia aggregata gen. nov., sp. nov., a mesophilic marine bacterium of the family Flavobacteriaceae, isolated from a mature biofilm.</title>
        <authorList>
            <person name="Kwon K.K."/>
            <person name="Lee Y.K."/>
            <person name="Lee H.K."/>
        </authorList>
    </citation>
    <scope>NUCLEOTIDE SEQUENCE [LARGE SCALE GENOMIC DNA]</scope>
    <source>
        <strain evidence="2 3">KCCM 42265</strain>
    </source>
</reference>
<proteinExistence type="predicted"/>
<evidence type="ECO:0000313" key="3">
    <source>
        <dbReference type="Proteomes" id="UP000509302"/>
    </source>
</evidence>
<evidence type="ECO:0000313" key="2">
    <source>
        <dbReference type="EMBL" id="QLG46906.1"/>
    </source>
</evidence>
<dbReference type="AlphaFoldDB" id="A0A7H9AU06"/>
<dbReference type="RefSeq" id="WP_179243185.1">
    <property type="nucleotide sequence ID" value="NZ_CP058595.1"/>
</dbReference>
<dbReference type="EMBL" id="CP058595">
    <property type="protein sequence ID" value="QLG46906.1"/>
    <property type="molecule type" value="Genomic_DNA"/>
</dbReference>
<sequence>MDVLNTIIQNSTLNGMPKWYKATTLSIFMTIVSTLLVMLIVLIAYGSQMTIRFGY</sequence>
<keyword evidence="1" id="KW-0812">Transmembrane</keyword>
<gene>
    <name evidence="2" type="ORF">HYG79_16615</name>
</gene>
<dbReference type="Proteomes" id="UP000509302">
    <property type="component" value="Chromosome"/>
</dbReference>
<keyword evidence="1" id="KW-1133">Transmembrane helix</keyword>